<accession>A0A0S3T8T7</accession>
<name>A0A0S3T8T7_PHAAN</name>
<keyword evidence="2" id="KW-1185">Reference proteome</keyword>
<proteinExistence type="predicted"/>
<organism evidence="1 2">
    <name type="scientific">Vigna angularis var. angularis</name>
    <dbReference type="NCBI Taxonomy" id="157739"/>
    <lineage>
        <taxon>Eukaryota</taxon>
        <taxon>Viridiplantae</taxon>
        <taxon>Streptophyta</taxon>
        <taxon>Embryophyta</taxon>
        <taxon>Tracheophyta</taxon>
        <taxon>Spermatophyta</taxon>
        <taxon>Magnoliopsida</taxon>
        <taxon>eudicotyledons</taxon>
        <taxon>Gunneridae</taxon>
        <taxon>Pentapetalae</taxon>
        <taxon>rosids</taxon>
        <taxon>fabids</taxon>
        <taxon>Fabales</taxon>
        <taxon>Fabaceae</taxon>
        <taxon>Papilionoideae</taxon>
        <taxon>50 kb inversion clade</taxon>
        <taxon>NPAAA clade</taxon>
        <taxon>indigoferoid/millettioid clade</taxon>
        <taxon>Phaseoleae</taxon>
        <taxon>Vigna</taxon>
    </lineage>
</organism>
<sequence>MEINSARQDSLNRSVLFQKDGRPLRDLRIMAYFRQCFSSDSNISTMKKLAHVLASHCPYEVPIARIKMRHLHCEGS</sequence>
<dbReference type="EMBL" id="AP015044">
    <property type="protein sequence ID" value="BAU01364.1"/>
    <property type="molecule type" value="Genomic_DNA"/>
</dbReference>
<dbReference type="Proteomes" id="UP000291084">
    <property type="component" value="Chromosome 11"/>
</dbReference>
<protein>
    <submittedName>
        <fullName evidence="1">Uncharacterized protein</fullName>
    </submittedName>
</protein>
<dbReference type="AlphaFoldDB" id="A0A0S3T8T7"/>
<evidence type="ECO:0000313" key="2">
    <source>
        <dbReference type="Proteomes" id="UP000291084"/>
    </source>
</evidence>
<reference evidence="1 2" key="1">
    <citation type="journal article" date="2015" name="Sci. Rep.">
        <title>The power of single molecule real-time sequencing technology in the de novo assembly of a eukaryotic genome.</title>
        <authorList>
            <person name="Sakai H."/>
            <person name="Naito K."/>
            <person name="Ogiso-Tanaka E."/>
            <person name="Takahashi Y."/>
            <person name="Iseki K."/>
            <person name="Muto C."/>
            <person name="Satou K."/>
            <person name="Teruya K."/>
            <person name="Shiroma A."/>
            <person name="Shimoji M."/>
            <person name="Hirano T."/>
            <person name="Itoh T."/>
            <person name="Kaga A."/>
            <person name="Tomooka N."/>
        </authorList>
    </citation>
    <scope>NUCLEOTIDE SEQUENCE [LARGE SCALE GENOMIC DNA]</scope>
    <source>
        <strain evidence="2">cv. Shumari</strain>
    </source>
</reference>
<gene>
    <name evidence="1" type="primary">Vigan.11G058400</name>
    <name evidence="1" type="ORF">VIGAN_11058400</name>
</gene>
<evidence type="ECO:0000313" key="1">
    <source>
        <dbReference type="EMBL" id="BAU01364.1"/>
    </source>
</evidence>